<dbReference type="Gene3D" id="1.10.600.10">
    <property type="entry name" value="Farnesyl Diphosphate Synthase"/>
    <property type="match status" value="1"/>
</dbReference>
<organism evidence="7 8">
    <name type="scientific">Roseibacillus persicicus</name>
    <dbReference type="NCBI Taxonomy" id="454148"/>
    <lineage>
        <taxon>Bacteria</taxon>
        <taxon>Pseudomonadati</taxon>
        <taxon>Verrucomicrobiota</taxon>
        <taxon>Verrucomicrobiia</taxon>
        <taxon>Verrucomicrobiales</taxon>
        <taxon>Verrucomicrobiaceae</taxon>
        <taxon>Roseibacillus</taxon>
    </lineage>
</organism>
<proteinExistence type="inferred from homology"/>
<keyword evidence="3 6" id="KW-0808">Transferase</keyword>
<evidence type="ECO:0000256" key="4">
    <source>
        <dbReference type="ARBA" id="ARBA00022723"/>
    </source>
</evidence>
<dbReference type="InterPro" id="IPR008949">
    <property type="entry name" value="Isoprenoid_synthase_dom_sf"/>
</dbReference>
<dbReference type="Pfam" id="PF00348">
    <property type="entry name" value="polyprenyl_synt"/>
    <property type="match status" value="1"/>
</dbReference>
<evidence type="ECO:0000313" key="8">
    <source>
        <dbReference type="Proteomes" id="UP000644507"/>
    </source>
</evidence>
<reference evidence="7" key="1">
    <citation type="journal article" date="2014" name="Int. J. Syst. Evol. Microbiol.">
        <title>Complete genome sequence of Corynebacterium casei LMG S-19264T (=DSM 44701T), isolated from a smear-ripened cheese.</title>
        <authorList>
            <consortium name="US DOE Joint Genome Institute (JGI-PGF)"/>
            <person name="Walter F."/>
            <person name="Albersmeier A."/>
            <person name="Kalinowski J."/>
            <person name="Ruckert C."/>
        </authorList>
    </citation>
    <scope>NUCLEOTIDE SEQUENCE</scope>
    <source>
        <strain evidence="7">KCTC 12988</strain>
    </source>
</reference>
<keyword evidence="8" id="KW-1185">Reference proteome</keyword>
<dbReference type="SFLD" id="SFLDS00005">
    <property type="entry name" value="Isoprenoid_Synthase_Type_I"/>
    <property type="match status" value="1"/>
</dbReference>
<comment type="similarity">
    <text evidence="2 6">Belongs to the FPP/GGPP synthase family.</text>
</comment>
<dbReference type="CDD" id="cd00685">
    <property type="entry name" value="Trans_IPPS_HT"/>
    <property type="match status" value="1"/>
</dbReference>
<dbReference type="GO" id="GO:0046872">
    <property type="term" value="F:metal ion binding"/>
    <property type="evidence" value="ECO:0007669"/>
    <property type="project" value="UniProtKB-KW"/>
</dbReference>
<keyword evidence="4" id="KW-0479">Metal-binding</keyword>
<evidence type="ECO:0000256" key="1">
    <source>
        <dbReference type="ARBA" id="ARBA00001946"/>
    </source>
</evidence>
<dbReference type="PANTHER" id="PTHR12001:SF69">
    <property type="entry name" value="ALL TRANS-POLYPRENYL-DIPHOSPHATE SYNTHASE PDSS1"/>
    <property type="match status" value="1"/>
</dbReference>
<dbReference type="GO" id="GO:0004659">
    <property type="term" value="F:prenyltransferase activity"/>
    <property type="evidence" value="ECO:0007669"/>
    <property type="project" value="InterPro"/>
</dbReference>
<dbReference type="SUPFAM" id="SSF48576">
    <property type="entry name" value="Terpenoid synthases"/>
    <property type="match status" value="1"/>
</dbReference>
<evidence type="ECO:0000256" key="5">
    <source>
        <dbReference type="ARBA" id="ARBA00022842"/>
    </source>
</evidence>
<reference evidence="7" key="2">
    <citation type="submission" date="2020-09" db="EMBL/GenBank/DDBJ databases">
        <authorList>
            <person name="Sun Q."/>
            <person name="Kim S."/>
        </authorList>
    </citation>
    <scope>NUCLEOTIDE SEQUENCE</scope>
    <source>
        <strain evidence="7">KCTC 12988</strain>
    </source>
</reference>
<dbReference type="InterPro" id="IPR000092">
    <property type="entry name" value="Polyprenyl_synt"/>
</dbReference>
<comment type="cofactor">
    <cofactor evidence="1">
        <name>Mg(2+)</name>
        <dbReference type="ChEBI" id="CHEBI:18420"/>
    </cofactor>
</comment>
<dbReference type="PANTHER" id="PTHR12001">
    <property type="entry name" value="GERANYLGERANYL PYROPHOSPHATE SYNTHASE"/>
    <property type="match status" value="1"/>
</dbReference>
<comment type="caution">
    <text evidence="7">The sequence shown here is derived from an EMBL/GenBank/DDBJ whole genome shotgun (WGS) entry which is preliminary data.</text>
</comment>
<dbReference type="EMBL" id="BMXI01000006">
    <property type="protein sequence ID" value="GHC52073.1"/>
    <property type="molecule type" value="Genomic_DNA"/>
</dbReference>
<keyword evidence="5" id="KW-0460">Magnesium</keyword>
<sequence>MRVWGLCEKFHKSSGTFNMNRKLKTPGRANLMAPFDLVRPHLKKVESLLSEQVNDFDPGVEPYIDYVCNTSGKRLRPALAILTGGALGPVADDHVKLGSILELIHVASLVHDDIIDGADIRRKVATPNAKWGDGLAVLLGDALFSHALMLSTDFDDLHLSREIAKAAREVCQGEILQTQRRFDLTMTRKEYFRLLEMKTGALFAAATGLSAYISGADKETQEDLYQFGMKLGTAYQLYDDCLDLVGEEEEFGKTLRTDLEKGKLTLPILRLLEKANPAQRAKLQERIIKQEPLDLTILTGIADYEGAIDYSIETAIKLVDDARDPLHFLPDTKYRAALFTLADYLLDLLHKLR</sequence>
<protein>
    <submittedName>
        <fullName evidence="7">Octaprenyl diphosphate synthase</fullName>
    </submittedName>
</protein>
<evidence type="ECO:0000256" key="2">
    <source>
        <dbReference type="ARBA" id="ARBA00006706"/>
    </source>
</evidence>
<dbReference type="AlphaFoldDB" id="A0A918WJ31"/>
<dbReference type="GO" id="GO:0008299">
    <property type="term" value="P:isoprenoid biosynthetic process"/>
    <property type="evidence" value="ECO:0007669"/>
    <property type="project" value="InterPro"/>
</dbReference>
<evidence type="ECO:0000256" key="3">
    <source>
        <dbReference type="ARBA" id="ARBA00022679"/>
    </source>
</evidence>
<dbReference type="Proteomes" id="UP000644507">
    <property type="component" value="Unassembled WGS sequence"/>
</dbReference>
<evidence type="ECO:0000313" key="7">
    <source>
        <dbReference type="EMBL" id="GHC52073.1"/>
    </source>
</evidence>
<evidence type="ECO:0000256" key="6">
    <source>
        <dbReference type="RuleBase" id="RU004466"/>
    </source>
</evidence>
<gene>
    <name evidence="7" type="ORF">GCM10007100_17980</name>
</gene>
<accession>A0A918WJ31</accession>
<name>A0A918WJ31_9BACT</name>